<feature type="binding site" evidence="4">
    <location>
        <begin position="14"/>
        <end position="21"/>
    </location>
    <ligand>
        <name>ATP</name>
        <dbReference type="ChEBI" id="CHEBI:30616"/>
    </ligand>
</feature>
<keyword evidence="2 4" id="KW-0067">ATP-binding</keyword>
<name>A0A9D2H7I6_9MICO</name>
<evidence type="ECO:0000313" key="8">
    <source>
        <dbReference type="Proteomes" id="UP000824220"/>
    </source>
</evidence>
<organism evidence="7 8">
    <name type="scientific">Candidatus Microbacterium stercoravium</name>
    <dbReference type="NCBI Taxonomy" id="2838697"/>
    <lineage>
        <taxon>Bacteria</taxon>
        <taxon>Bacillati</taxon>
        <taxon>Actinomycetota</taxon>
        <taxon>Actinomycetes</taxon>
        <taxon>Micrococcales</taxon>
        <taxon>Microbacteriaceae</taxon>
        <taxon>Microbacterium</taxon>
    </lineage>
</organism>
<feature type="domain" description="RapZ-like N-terminal" evidence="5">
    <location>
        <begin position="8"/>
        <end position="162"/>
    </location>
</feature>
<dbReference type="AlphaFoldDB" id="A0A9D2H7I6"/>
<dbReference type="Pfam" id="PF22740">
    <property type="entry name" value="PapZ_C"/>
    <property type="match status" value="1"/>
</dbReference>
<comment type="caution">
    <text evidence="7">The sequence shown here is derived from an EMBL/GenBank/DDBJ whole genome shotgun (WGS) entry which is preliminary data.</text>
</comment>
<dbReference type="PANTHER" id="PTHR30448">
    <property type="entry name" value="RNASE ADAPTER PROTEIN RAPZ"/>
    <property type="match status" value="1"/>
</dbReference>
<evidence type="ECO:0000259" key="6">
    <source>
        <dbReference type="Pfam" id="PF22740"/>
    </source>
</evidence>
<dbReference type="HAMAP" id="MF_00636">
    <property type="entry name" value="RapZ_like"/>
    <property type="match status" value="1"/>
</dbReference>
<dbReference type="GO" id="GO:0005525">
    <property type="term" value="F:GTP binding"/>
    <property type="evidence" value="ECO:0007669"/>
    <property type="project" value="UniProtKB-UniRule"/>
</dbReference>
<evidence type="ECO:0000256" key="3">
    <source>
        <dbReference type="ARBA" id="ARBA00023134"/>
    </source>
</evidence>
<keyword evidence="3 4" id="KW-0342">GTP-binding</keyword>
<dbReference type="PIRSF" id="PIRSF005052">
    <property type="entry name" value="P-loopkin"/>
    <property type="match status" value="1"/>
</dbReference>
<reference evidence="7" key="2">
    <citation type="submission" date="2021-04" db="EMBL/GenBank/DDBJ databases">
        <authorList>
            <person name="Gilroy R."/>
        </authorList>
    </citation>
    <scope>NUCLEOTIDE SEQUENCE</scope>
    <source>
        <strain evidence="7">ChiHjej8B7-3636</strain>
    </source>
</reference>
<dbReference type="InterPro" id="IPR053930">
    <property type="entry name" value="RapZ-like_N"/>
</dbReference>
<dbReference type="InterPro" id="IPR053931">
    <property type="entry name" value="RapZ_C"/>
</dbReference>
<dbReference type="GO" id="GO:0005524">
    <property type="term" value="F:ATP binding"/>
    <property type="evidence" value="ECO:0007669"/>
    <property type="project" value="UniProtKB-UniRule"/>
</dbReference>
<dbReference type="Pfam" id="PF03668">
    <property type="entry name" value="RapZ-like_N"/>
    <property type="match status" value="1"/>
</dbReference>
<feature type="domain" description="RapZ C-terminal" evidence="6">
    <location>
        <begin position="168"/>
        <end position="287"/>
    </location>
</feature>
<dbReference type="Gene3D" id="3.40.50.300">
    <property type="entry name" value="P-loop containing nucleotide triphosphate hydrolases"/>
    <property type="match status" value="1"/>
</dbReference>
<evidence type="ECO:0000256" key="2">
    <source>
        <dbReference type="ARBA" id="ARBA00022840"/>
    </source>
</evidence>
<evidence type="ECO:0000256" key="1">
    <source>
        <dbReference type="ARBA" id="ARBA00022741"/>
    </source>
</evidence>
<evidence type="ECO:0000313" key="7">
    <source>
        <dbReference type="EMBL" id="HJA05334.1"/>
    </source>
</evidence>
<sequence length="290" mass="32322">MSSETRGEVLIVTGMSGAGRSTAANALEDRGWYVVDNLPPQMLRPLLELAGRVDGQLPRVAAVVDVRGGELFADLAQIVRQLREANNLRIIFLDASDEQLVRRFEQVRRPHPLQADGTLLDGIHEERRQLQGIRERSDISIDTTQLNVHQLANRIAEMFEGEDTPRHRVTIMSFGFKYGLPPDADLVADMRFLPNPFWIDDLRGLTGEDPRVGEYVLSQEGADEFLDAYVAAVRPILAGYQRENKSHSTIAIGCTGGKHRSVAMALALGDRLHGDSEVQVRVKHRDLGRE</sequence>
<dbReference type="Proteomes" id="UP000824220">
    <property type="component" value="Unassembled WGS sequence"/>
</dbReference>
<dbReference type="NCBIfam" id="NF003828">
    <property type="entry name" value="PRK05416.1"/>
    <property type="match status" value="1"/>
</dbReference>
<dbReference type="InterPro" id="IPR005337">
    <property type="entry name" value="RapZ-like"/>
</dbReference>
<proteinExistence type="inferred from homology"/>
<dbReference type="EMBL" id="DXAM01000147">
    <property type="protein sequence ID" value="HJA05334.1"/>
    <property type="molecule type" value="Genomic_DNA"/>
</dbReference>
<evidence type="ECO:0000259" key="5">
    <source>
        <dbReference type="Pfam" id="PF03668"/>
    </source>
</evidence>
<dbReference type="SUPFAM" id="SSF52540">
    <property type="entry name" value="P-loop containing nucleoside triphosphate hydrolases"/>
    <property type="match status" value="1"/>
</dbReference>
<dbReference type="PANTHER" id="PTHR30448:SF0">
    <property type="entry name" value="RNASE ADAPTER PROTEIN RAPZ"/>
    <property type="match status" value="1"/>
</dbReference>
<gene>
    <name evidence="7" type="primary">rapZ</name>
    <name evidence="7" type="ORF">H9800_10800</name>
</gene>
<accession>A0A9D2H7I6</accession>
<dbReference type="InterPro" id="IPR027417">
    <property type="entry name" value="P-loop_NTPase"/>
</dbReference>
<feature type="binding site" evidence="4">
    <location>
        <begin position="65"/>
        <end position="68"/>
    </location>
    <ligand>
        <name>GTP</name>
        <dbReference type="ChEBI" id="CHEBI:37565"/>
    </ligand>
</feature>
<keyword evidence="1 4" id="KW-0547">Nucleotide-binding</keyword>
<reference evidence="7" key="1">
    <citation type="journal article" date="2021" name="PeerJ">
        <title>Extensive microbial diversity within the chicken gut microbiome revealed by metagenomics and culture.</title>
        <authorList>
            <person name="Gilroy R."/>
            <person name="Ravi A."/>
            <person name="Getino M."/>
            <person name="Pursley I."/>
            <person name="Horton D.L."/>
            <person name="Alikhan N.F."/>
            <person name="Baker D."/>
            <person name="Gharbi K."/>
            <person name="Hall N."/>
            <person name="Watson M."/>
            <person name="Adriaenssens E.M."/>
            <person name="Foster-Nyarko E."/>
            <person name="Jarju S."/>
            <person name="Secka A."/>
            <person name="Antonio M."/>
            <person name="Oren A."/>
            <person name="Chaudhuri R.R."/>
            <person name="La Ragione R."/>
            <person name="Hildebrand F."/>
            <person name="Pallen M.J."/>
        </authorList>
    </citation>
    <scope>NUCLEOTIDE SEQUENCE</scope>
    <source>
        <strain evidence="7">ChiHjej8B7-3636</strain>
    </source>
</reference>
<evidence type="ECO:0000256" key="4">
    <source>
        <dbReference type="HAMAP-Rule" id="MF_00636"/>
    </source>
</evidence>
<protein>
    <submittedName>
        <fullName evidence="7">RNase adapter RapZ</fullName>
    </submittedName>
</protein>